<dbReference type="OrthoDB" id="9152769at2"/>
<gene>
    <name evidence="3" type="ORF">CS062_20360</name>
</gene>
<dbReference type="Proteomes" id="UP000231501">
    <property type="component" value="Unassembled WGS sequence"/>
</dbReference>
<dbReference type="InterPro" id="IPR019692">
    <property type="entry name" value="CFP-6_PH"/>
</dbReference>
<reference evidence="3 4" key="1">
    <citation type="submission" date="2017-11" db="EMBL/GenBank/DDBJ databases">
        <title>Draft genome sequence of Mitsuaria sp. HWN-4.</title>
        <authorList>
            <person name="Gundlapally S.R."/>
        </authorList>
    </citation>
    <scope>NUCLEOTIDE SEQUENCE [LARGE SCALE GENOMIC DNA]</scope>
    <source>
        <strain evidence="3 4">HWN-4</strain>
    </source>
</reference>
<keyword evidence="1" id="KW-0812">Transmembrane</keyword>
<proteinExistence type="predicted"/>
<evidence type="ECO:0000256" key="1">
    <source>
        <dbReference type="SAM" id="Phobius"/>
    </source>
</evidence>
<keyword evidence="1" id="KW-0472">Membrane</keyword>
<feature type="transmembrane region" description="Helical" evidence="1">
    <location>
        <begin position="75"/>
        <end position="95"/>
    </location>
</feature>
<evidence type="ECO:0000313" key="3">
    <source>
        <dbReference type="EMBL" id="PIM51354.1"/>
    </source>
</evidence>
<feature type="transmembrane region" description="Helical" evidence="1">
    <location>
        <begin position="46"/>
        <end position="69"/>
    </location>
</feature>
<sequence>MQDTWWQSLVQWTLWGAAMALIMGWVSRNRLKPRPEDEARLLRHPISTLVIGVVGTVFFFGLAIISNTIGQNRTATVWTTLCFVSLGLMSAPMILDYVYGRHQVSEDAIAYGRLFGRRGVMRWADVRRIRFSPGMKWFVLEDQQRTRVRLSAMLMGLPEFARLALARVPPEALDDRTRTLLTETSLGRPPRVWG</sequence>
<organism evidence="3 4">
    <name type="scientific">Roseateles chitinivorans</name>
    <dbReference type="NCBI Taxonomy" id="2917965"/>
    <lineage>
        <taxon>Bacteria</taxon>
        <taxon>Pseudomonadati</taxon>
        <taxon>Pseudomonadota</taxon>
        <taxon>Betaproteobacteria</taxon>
        <taxon>Burkholderiales</taxon>
        <taxon>Sphaerotilaceae</taxon>
        <taxon>Roseateles</taxon>
    </lineage>
</organism>
<evidence type="ECO:0000313" key="4">
    <source>
        <dbReference type="Proteomes" id="UP000231501"/>
    </source>
</evidence>
<dbReference type="Pfam" id="PF10756">
    <property type="entry name" value="bPH_6"/>
    <property type="match status" value="1"/>
</dbReference>
<keyword evidence="1" id="KW-1133">Transmembrane helix</keyword>
<comment type="caution">
    <text evidence="3">The sequence shown here is derived from an EMBL/GenBank/DDBJ whole genome shotgun (WGS) entry which is preliminary data.</text>
</comment>
<dbReference type="RefSeq" id="WP_099863402.1">
    <property type="nucleotide sequence ID" value="NZ_PEOG01000069.1"/>
</dbReference>
<protein>
    <recommendedName>
        <fullName evidence="2">Low molecular weight protein antigen 6 PH domain-containing protein</fullName>
    </recommendedName>
</protein>
<keyword evidence="4" id="KW-1185">Reference proteome</keyword>
<accession>A0A2G9C6S9</accession>
<feature type="domain" description="Low molecular weight protein antigen 6 PH" evidence="2">
    <location>
        <begin position="103"/>
        <end position="169"/>
    </location>
</feature>
<feature type="transmembrane region" description="Helical" evidence="1">
    <location>
        <begin position="6"/>
        <end position="26"/>
    </location>
</feature>
<dbReference type="AlphaFoldDB" id="A0A2G9C6S9"/>
<evidence type="ECO:0000259" key="2">
    <source>
        <dbReference type="Pfam" id="PF10756"/>
    </source>
</evidence>
<name>A0A2G9C6S9_9BURK</name>
<dbReference type="EMBL" id="PEOG01000069">
    <property type="protein sequence ID" value="PIM51354.1"/>
    <property type="molecule type" value="Genomic_DNA"/>
</dbReference>